<proteinExistence type="predicted"/>
<accession>A0ABS5E1Q4</accession>
<keyword evidence="2" id="KW-1185">Reference proteome</keyword>
<sequence length="207" mass="23238">MHFDHDDVVRMIADLQYMRVMDVPGAKRHVAKLARDAVELKGVLSQYPRVRYQPLDHHYVLLKYLAAFNVNVLADLCSGQYSWRGIVIAGWLASLKPSKDYLDHLSSVSPTAYPHNAWLIRLAMAEATHERWAEDTDLQDQLVQLRTCLAPIPLPNFCLRPALSDADVSRWVTERDAVKDANRAGGASAALIALGQTRLNRLARNGL</sequence>
<reference evidence="1 2" key="1">
    <citation type="submission" date="2021-04" db="EMBL/GenBank/DDBJ databases">
        <title>The genome sequence of type strain Ideonella paludis KCTC 32238.</title>
        <authorList>
            <person name="Liu Y."/>
        </authorList>
    </citation>
    <scope>NUCLEOTIDE SEQUENCE [LARGE SCALE GENOMIC DNA]</scope>
    <source>
        <strain evidence="1 2">KCTC 32238</strain>
    </source>
</reference>
<evidence type="ECO:0000313" key="2">
    <source>
        <dbReference type="Proteomes" id="UP000672097"/>
    </source>
</evidence>
<name>A0ABS5E1Q4_9BURK</name>
<protein>
    <recommendedName>
        <fullName evidence="3">DNA alkylation repair protein</fullName>
    </recommendedName>
</protein>
<evidence type="ECO:0008006" key="3">
    <source>
        <dbReference type="Google" id="ProtNLM"/>
    </source>
</evidence>
<dbReference type="Proteomes" id="UP000672097">
    <property type="component" value="Unassembled WGS sequence"/>
</dbReference>
<comment type="caution">
    <text evidence="1">The sequence shown here is derived from an EMBL/GenBank/DDBJ whole genome shotgun (WGS) entry which is preliminary data.</text>
</comment>
<gene>
    <name evidence="1" type="ORF">KAK11_18590</name>
</gene>
<organism evidence="1 2">
    <name type="scientific">Ideonella paludis</name>
    <dbReference type="NCBI Taxonomy" id="1233411"/>
    <lineage>
        <taxon>Bacteria</taxon>
        <taxon>Pseudomonadati</taxon>
        <taxon>Pseudomonadota</taxon>
        <taxon>Betaproteobacteria</taxon>
        <taxon>Burkholderiales</taxon>
        <taxon>Sphaerotilaceae</taxon>
        <taxon>Ideonella</taxon>
    </lineage>
</organism>
<dbReference type="EMBL" id="JAGQDG010000008">
    <property type="protein sequence ID" value="MBQ0937340.1"/>
    <property type="molecule type" value="Genomic_DNA"/>
</dbReference>
<evidence type="ECO:0000313" key="1">
    <source>
        <dbReference type="EMBL" id="MBQ0937340.1"/>
    </source>
</evidence>
<dbReference type="RefSeq" id="WP_210810861.1">
    <property type="nucleotide sequence ID" value="NZ_JAGQDG010000008.1"/>
</dbReference>